<evidence type="ECO:0000313" key="4">
    <source>
        <dbReference type="Proteomes" id="UP001260872"/>
    </source>
</evidence>
<feature type="transmembrane region" description="Helical" evidence="2">
    <location>
        <begin position="49"/>
        <end position="70"/>
    </location>
</feature>
<proteinExistence type="predicted"/>
<feature type="compositionally biased region" description="Basic and acidic residues" evidence="1">
    <location>
        <begin position="605"/>
        <end position="620"/>
    </location>
</feature>
<sequence length="664" mass="69134">MILSAAAAYYVMTALRPPVPAARPVYALAARVLATGAVIAVLSGLGAGWITASGVLTLWVALLYALVAQFPWMSGVRAGHSTELRRGDTGLSLALALVAALGMQGYLFVWLHLTPQSFDAVNAAWLVVAVLAQLGVLAWTLWRLRPRLAPGDRLWADALMRLGVAAAGALTLYGDPWYTLGWLGLWAGLEVLIDSDRKDVWHRAQAVAALGVTGWMLGHVFDGAVFGLRAAMLLVAAGAVGVVLLLAHITETAAQRSSRSRTQQSGAAEPAVYGLIAGVLLVAVTDLLGFTGVLRLTYGVGVLVVLYGVALLLAGQLRLLSPGDRQHAGVARSGSEDSAAWRRQSWLQLTVFFLGLMVVLSTGDWGGLPWFSSIVSSGAHLAALGALLLSAVWMLLEGFAGKHLEALGHRLRERLPLHAAAHLGWAALINLLVSLTGQPDLWWLTALAWAAAVAAVLPSPAQQGPVPSSASGRADMPQGARRTRGSLAPARVYGAAASGVVVVAIINAHAAWWTDLLVAAAALALAAVSGRRLWTLPEAPVVLPLGLAAATLLTAQGRARPGVDAHRGTDHGSHHRCRAEALQQRNRTVGPCQYPAGDAVVGGRDPSRPRGGHHPEHAPDPARFTAAPDDHRFASAGPACGQLLGGCADGASGRAAAVAGLHHA</sequence>
<evidence type="ECO:0000256" key="2">
    <source>
        <dbReference type="SAM" id="Phobius"/>
    </source>
</evidence>
<keyword evidence="2" id="KW-0472">Membrane</keyword>
<accession>A0ABU1FWD0</accession>
<organism evidence="3 4">
    <name type="scientific">Nesterenkonia flava</name>
    <dbReference type="NCBI Taxonomy" id="469799"/>
    <lineage>
        <taxon>Bacteria</taxon>
        <taxon>Bacillati</taxon>
        <taxon>Actinomycetota</taxon>
        <taxon>Actinomycetes</taxon>
        <taxon>Micrococcales</taxon>
        <taxon>Micrococcaceae</taxon>
        <taxon>Nesterenkonia</taxon>
    </lineage>
</organism>
<dbReference type="Proteomes" id="UP001260872">
    <property type="component" value="Unassembled WGS sequence"/>
</dbReference>
<reference evidence="4" key="1">
    <citation type="submission" date="2023-07" db="EMBL/GenBank/DDBJ databases">
        <title>Description of three actinobacteria isolated from air of manufacturing shop in a pharmaceutical factory.</title>
        <authorList>
            <person name="Zhang D.-F."/>
        </authorList>
    </citation>
    <scope>NUCLEOTIDE SEQUENCE [LARGE SCALE GENOMIC DNA]</scope>
    <source>
        <strain evidence="4">CCTCC AB 207010</strain>
    </source>
</reference>
<feature type="transmembrane region" description="Helical" evidence="2">
    <location>
        <begin position="296"/>
        <end position="315"/>
    </location>
</feature>
<name>A0ABU1FWD0_9MICC</name>
<keyword evidence="2" id="KW-1133">Transmembrane helix</keyword>
<dbReference type="RefSeq" id="WP_310537816.1">
    <property type="nucleotide sequence ID" value="NZ_BAAAOC010000083.1"/>
</dbReference>
<evidence type="ECO:0000256" key="1">
    <source>
        <dbReference type="SAM" id="MobiDB-lite"/>
    </source>
</evidence>
<feature type="transmembrane region" description="Helical" evidence="2">
    <location>
        <begin position="25"/>
        <end position="43"/>
    </location>
</feature>
<feature type="transmembrane region" description="Helical" evidence="2">
    <location>
        <begin position="91"/>
        <end position="111"/>
    </location>
</feature>
<evidence type="ECO:0000313" key="3">
    <source>
        <dbReference type="EMBL" id="MDR5712443.1"/>
    </source>
</evidence>
<feature type="transmembrane region" description="Helical" evidence="2">
    <location>
        <begin position="346"/>
        <end position="368"/>
    </location>
</feature>
<feature type="transmembrane region" description="Helical" evidence="2">
    <location>
        <begin position="271"/>
        <end position="290"/>
    </location>
</feature>
<comment type="caution">
    <text evidence="3">The sequence shown here is derived from an EMBL/GenBank/DDBJ whole genome shotgun (WGS) entry which is preliminary data.</text>
</comment>
<dbReference type="EMBL" id="JAVKGT010000025">
    <property type="protein sequence ID" value="MDR5712443.1"/>
    <property type="molecule type" value="Genomic_DNA"/>
</dbReference>
<feature type="transmembrane region" description="Helical" evidence="2">
    <location>
        <begin position="123"/>
        <end position="142"/>
    </location>
</feature>
<feature type="transmembrane region" description="Helical" evidence="2">
    <location>
        <begin position="490"/>
        <end position="510"/>
    </location>
</feature>
<keyword evidence="2" id="KW-0812">Transmembrane</keyword>
<gene>
    <name evidence="3" type="ORF">RH857_09920</name>
</gene>
<feature type="transmembrane region" description="Helical" evidence="2">
    <location>
        <begin position="230"/>
        <end position="250"/>
    </location>
</feature>
<keyword evidence="4" id="KW-1185">Reference proteome</keyword>
<protein>
    <submittedName>
        <fullName evidence="3">Uncharacterized protein</fullName>
    </submittedName>
</protein>
<feature type="transmembrane region" description="Helical" evidence="2">
    <location>
        <begin position="374"/>
        <end position="396"/>
    </location>
</feature>
<feature type="region of interest" description="Disordered" evidence="1">
    <location>
        <begin position="593"/>
        <end position="630"/>
    </location>
</feature>